<evidence type="ECO:0000256" key="1">
    <source>
        <dbReference type="SAM" id="SignalP"/>
    </source>
</evidence>
<dbReference type="SUPFAM" id="SSF51004">
    <property type="entry name" value="C-terminal (heme d1) domain of cytochrome cd1-nitrite reductase"/>
    <property type="match status" value="1"/>
</dbReference>
<feature type="signal peptide" evidence="1">
    <location>
        <begin position="1"/>
        <end position="23"/>
    </location>
</feature>
<proteinExistence type="predicted"/>
<organism evidence="2 3">
    <name type="scientific">Bradyrhizobium jicamae</name>
    <dbReference type="NCBI Taxonomy" id="280332"/>
    <lineage>
        <taxon>Bacteria</taxon>
        <taxon>Pseudomonadati</taxon>
        <taxon>Pseudomonadota</taxon>
        <taxon>Alphaproteobacteria</taxon>
        <taxon>Hyphomicrobiales</taxon>
        <taxon>Nitrobacteraceae</taxon>
        <taxon>Bradyrhizobium</taxon>
    </lineage>
</organism>
<evidence type="ECO:0000313" key="3">
    <source>
        <dbReference type="Proteomes" id="UP001315278"/>
    </source>
</evidence>
<name>A0ABS5FT97_9BRAD</name>
<sequence>MMMSRWLPVALIDFMLVCSAVCAQSTDNVPLQLETRILLGNVRGRIDHLAVDLKRQRLFVAELGNDSVGVVDLANRTVIRTISGLNEPQGVGYEPSTDTLFVANARDGVVKLFDGNDYTPKGQIELGSDADNIRIDAAAKRVIVGHGEGDLAFLDFASPDKIKNAALKAHPESFQLEPDGDRIFVNLPNAHAVAVVDGKSGKQLDNWPMNKGGNYAMAIDRDRNQLVVAFRNPPELGVFALADGKSVGAVHTCGDIDDLFVDAKRKRIYVSCGQGYIDVLEVNNNAAYQRISRIPTVSGARTSLFIPDMDRLILAVRESFAGPAAIWIYRPMP</sequence>
<dbReference type="PANTHER" id="PTHR47197">
    <property type="entry name" value="PROTEIN NIRF"/>
    <property type="match status" value="1"/>
</dbReference>
<keyword evidence="3" id="KW-1185">Reference proteome</keyword>
<protein>
    <submittedName>
        <fullName evidence="2">Uncharacterized protein</fullName>
    </submittedName>
</protein>
<keyword evidence="1" id="KW-0732">Signal</keyword>
<dbReference type="InterPro" id="IPR011048">
    <property type="entry name" value="Haem_d1_sf"/>
</dbReference>
<evidence type="ECO:0000313" key="2">
    <source>
        <dbReference type="EMBL" id="MBR0799960.1"/>
    </source>
</evidence>
<dbReference type="NCBIfam" id="TIGR02276">
    <property type="entry name" value="beta_rpt_yvtn"/>
    <property type="match status" value="1"/>
</dbReference>
<dbReference type="Proteomes" id="UP001315278">
    <property type="component" value="Unassembled WGS sequence"/>
</dbReference>
<reference evidence="3" key="1">
    <citation type="journal article" date="2021" name="ISME J.">
        <title>Evolutionary origin and ecological implication of a unique nif island in free-living Bradyrhizobium lineages.</title>
        <authorList>
            <person name="Tao J."/>
        </authorList>
    </citation>
    <scope>NUCLEOTIDE SEQUENCE [LARGE SCALE GENOMIC DNA]</scope>
    <source>
        <strain evidence="3">SZCCT0434</strain>
    </source>
</reference>
<dbReference type="EMBL" id="JAFCJH010000046">
    <property type="protein sequence ID" value="MBR0799960.1"/>
    <property type="molecule type" value="Genomic_DNA"/>
</dbReference>
<feature type="chain" id="PRO_5046071681" evidence="1">
    <location>
        <begin position="24"/>
        <end position="333"/>
    </location>
</feature>
<dbReference type="PANTHER" id="PTHR47197:SF3">
    <property type="entry name" value="DIHYDRO-HEME D1 DEHYDROGENASE"/>
    <property type="match status" value="1"/>
</dbReference>
<accession>A0ABS5FT97</accession>
<comment type="caution">
    <text evidence="2">The sequence shown here is derived from an EMBL/GenBank/DDBJ whole genome shotgun (WGS) entry which is preliminary data.</text>
</comment>
<dbReference type="InterPro" id="IPR051200">
    <property type="entry name" value="Host-pathogen_enzymatic-act"/>
</dbReference>
<gene>
    <name evidence="2" type="ORF">JQ615_31800</name>
</gene>
<dbReference type="InterPro" id="IPR011964">
    <property type="entry name" value="YVTN_b-propeller_repeat"/>
</dbReference>
<dbReference type="Gene3D" id="2.130.10.10">
    <property type="entry name" value="YVTN repeat-like/Quinoprotein amine dehydrogenase"/>
    <property type="match status" value="2"/>
</dbReference>
<dbReference type="InterPro" id="IPR015943">
    <property type="entry name" value="WD40/YVTN_repeat-like_dom_sf"/>
</dbReference>